<name>A0A0K1YAV9_9EURY</name>
<feature type="transmembrane region" description="Helical" evidence="1">
    <location>
        <begin position="20"/>
        <end position="41"/>
    </location>
</feature>
<organism evidence="2">
    <name type="scientific">uncultured haloarchaeon</name>
    <dbReference type="NCBI Taxonomy" id="160804"/>
    <lineage>
        <taxon>Archaea</taxon>
        <taxon>Methanobacteriati</taxon>
        <taxon>Methanobacteriota</taxon>
        <taxon>Stenosarchaea group</taxon>
        <taxon>Halobacteria</taxon>
        <taxon>Halobacteriales</taxon>
        <taxon>Halobacteriaceae</taxon>
        <taxon>environmental samples</taxon>
    </lineage>
</organism>
<sequence>MDTVTETLNNEYTQERIADISVIMTMISRFMFVSICIEISITENNNLRRFMHRFISFALARADYTKHLP</sequence>
<proteinExistence type="predicted"/>
<keyword evidence="1" id="KW-0472">Membrane</keyword>
<dbReference type="AlphaFoldDB" id="A0A0K1YAV9"/>
<dbReference type="EMBL" id="KT322174">
    <property type="protein sequence ID" value="AKY04231.1"/>
    <property type="molecule type" value="Genomic_DNA"/>
</dbReference>
<evidence type="ECO:0000313" key="2">
    <source>
        <dbReference type="EMBL" id="AKY04231.1"/>
    </source>
</evidence>
<keyword evidence="1" id="KW-0812">Transmembrane</keyword>
<evidence type="ECO:0000256" key="1">
    <source>
        <dbReference type="SAM" id="Phobius"/>
    </source>
</evidence>
<protein>
    <submittedName>
        <fullName evidence="2">Uncharacterized protein</fullName>
    </submittedName>
</protein>
<accession>A0A0K1YAV9</accession>
<keyword evidence="1" id="KW-1133">Transmembrane helix</keyword>
<reference evidence="2" key="1">
    <citation type="journal article" date="2015" name="BMC Genomics">
        <title>Diversity of the cell-wall associated genomic island of the archaeon Haloquadratum walsbyi.</title>
        <authorList>
            <person name="Martin-Cuadrado A.B."/>
            <person name="Pasic L."/>
            <person name="Rodriguez-Valera F."/>
        </authorList>
    </citation>
    <scope>NUCLEOTIDE SEQUENCE</scope>
</reference>